<evidence type="ECO:0000313" key="2">
    <source>
        <dbReference type="EMBL" id="CAG6618356.1"/>
    </source>
</evidence>
<dbReference type="EMBL" id="HBUF01041926">
    <property type="protein sequence ID" value="CAG6618356.1"/>
    <property type="molecule type" value="Transcribed_RNA"/>
</dbReference>
<dbReference type="PANTHER" id="PTHR13617">
    <property type="entry name" value="PROTEIN ABHD18"/>
    <property type="match status" value="1"/>
</dbReference>
<protein>
    <submittedName>
        <fullName evidence="2">Protein ABHD18</fullName>
    </submittedName>
</protein>
<feature type="region of interest" description="Disordered" evidence="1">
    <location>
        <begin position="451"/>
        <end position="471"/>
    </location>
</feature>
<dbReference type="SUPFAM" id="SSF53474">
    <property type="entry name" value="alpha/beta-Hydrolases"/>
    <property type="match status" value="1"/>
</dbReference>
<dbReference type="InterPro" id="IPR029058">
    <property type="entry name" value="AB_hydrolase_fold"/>
</dbReference>
<dbReference type="PANTHER" id="PTHR13617:SF14">
    <property type="entry name" value="PROTEIN ABHD18"/>
    <property type="match status" value="1"/>
</dbReference>
<name>A0A8D8M0F6_9HEMI</name>
<sequence>MTINRIDQLYRSILLSKYFVKGWGKPEDFKQLFEFRKRVCRRETCYKLVSKDFPVNIDKKEETNEYKLLEGHFISPFGQYLPDLVPDESKKAYFQVLIPKAWETDKSNYRPMVIHMAGTGDHYFWRRRNLIAKPLLKESNIGSIILENPFYGHRKPAKQVASILHNVSDIFVMGGCLMLEALVLFHWCEREGFGPLGVTGLSMGGHMASLAATNWPKPLVLVPCLSWSTASGVFTEGVLSGAIPWDLLEDQYRREHTFKDEIEKMMTLIDGDAYRAGEHFARTYPSSLISMGENISPPSTPTPTTPATPSPNVDLMTSQERHNLLASIHNKLGLLTEWTSGNTAKPFPISDLNVKTREGFHFMRGIMNQCTHLANFDTPVDTSLIISVCAKDDGYVPQEGVMDLRDIWPGCEVRYIDGGHVLAFVLHQKDFRNAIRDAFNRARVKLSQKRQMKEETIKSPVNEARSLEEAV</sequence>
<dbReference type="EMBL" id="HBUF01536657">
    <property type="protein sequence ID" value="CAG6753535.1"/>
    <property type="molecule type" value="Transcribed_RNA"/>
</dbReference>
<evidence type="ECO:0000256" key="1">
    <source>
        <dbReference type="SAM" id="MobiDB-lite"/>
    </source>
</evidence>
<proteinExistence type="predicted"/>
<dbReference type="Gene3D" id="3.40.50.1820">
    <property type="entry name" value="alpha/beta hydrolase"/>
    <property type="match status" value="1"/>
</dbReference>
<reference evidence="2" key="1">
    <citation type="submission" date="2021-05" db="EMBL/GenBank/DDBJ databases">
        <authorList>
            <person name="Alioto T."/>
            <person name="Alioto T."/>
            <person name="Gomez Garrido J."/>
        </authorList>
    </citation>
    <scope>NUCLEOTIDE SEQUENCE</scope>
</reference>
<dbReference type="Pfam" id="PF09752">
    <property type="entry name" value="ABHD18"/>
    <property type="match status" value="1"/>
</dbReference>
<dbReference type="InterPro" id="IPR019149">
    <property type="entry name" value="ABHD18"/>
</dbReference>
<accession>A0A8D8M0F6</accession>
<dbReference type="AlphaFoldDB" id="A0A8D8M0F6"/>
<organism evidence="2">
    <name type="scientific">Cacopsylla melanoneura</name>
    <dbReference type="NCBI Taxonomy" id="428564"/>
    <lineage>
        <taxon>Eukaryota</taxon>
        <taxon>Metazoa</taxon>
        <taxon>Ecdysozoa</taxon>
        <taxon>Arthropoda</taxon>
        <taxon>Hexapoda</taxon>
        <taxon>Insecta</taxon>
        <taxon>Pterygota</taxon>
        <taxon>Neoptera</taxon>
        <taxon>Paraneoptera</taxon>
        <taxon>Hemiptera</taxon>
        <taxon>Sternorrhyncha</taxon>
        <taxon>Psylloidea</taxon>
        <taxon>Psyllidae</taxon>
        <taxon>Psyllinae</taxon>
        <taxon>Cacopsylla</taxon>
    </lineage>
</organism>